<dbReference type="PANTHER" id="PTHR10372">
    <property type="entry name" value="PLAKOPHILLIN-RELATED"/>
    <property type="match status" value="1"/>
</dbReference>
<keyword evidence="9" id="KW-1185">Reference proteome</keyword>
<dbReference type="GO" id="GO:0098609">
    <property type="term" value="P:cell-cell adhesion"/>
    <property type="evidence" value="ECO:0007669"/>
    <property type="project" value="InterPro"/>
</dbReference>
<dbReference type="GO" id="GO:0005912">
    <property type="term" value="C:adherens junction"/>
    <property type="evidence" value="ECO:0007669"/>
    <property type="project" value="TreeGrafter"/>
</dbReference>
<dbReference type="InterPro" id="IPR016024">
    <property type="entry name" value="ARM-type_fold"/>
</dbReference>
<comment type="similarity">
    <text evidence="2">Belongs to the beta-catenin family.</text>
</comment>
<evidence type="ECO:0000313" key="9">
    <source>
        <dbReference type="Proteomes" id="UP001174136"/>
    </source>
</evidence>
<comment type="subcellular location">
    <subcellularLocation>
        <location evidence="1">Cell junction</location>
    </subcellularLocation>
</comment>
<dbReference type="PANTHER" id="PTHR10372:SF3">
    <property type="entry name" value="PLAKOPHILIN-1"/>
    <property type="match status" value="1"/>
</dbReference>
<accession>A0AA47MZB5</accession>
<organism evidence="8 9">
    <name type="scientific">Merluccius polli</name>
    <name type="common">Benguela hake</name>
    <name type="synonym">Merluccius cadenati</name>
    <dbReference type="NCBI Taxonomy" id="89951"/>
    <lineage>
        <taxon>Eukaryota</taxon>
        <taxon>Metazoa</taxon>
        <taxon>Chordata</taxon>
        <taxon>Craniata</taxon>
        <taxon>Vertebrata</taxon>
        <taxon>Euteleostomi</taxon>
        <taxon>Actinopterygii</taxon>
        <taxon>Neopterygii</taxon>
        <taxon>Teleostei</taxon>
        <taxon>Neoteleostei</taxon>
        <taxon>Acanthomorphata</taxon>
        <taxon>Zeiogadaria</taxon>
        <taxon>Gadariae</taxon>
        <taxon>Gadiformes</taxon>
        <taxon>Gadoidei</taxon>
        <taxon>Merlucciidae</taxon>
        <taxon>Merluccius</taxon>
    </lineage>
</organism>
<dbReference type="AlphaFoldDB" id="A0AA47MZB5"/>
<evidence type="ECO:0000313" key="8">
    <source>
        <dbReference type="EMBL" id="KAK0149324.1"/>
    </source>
</evidence>
<feature type="repeat" description="ARM" evidence="6">
    <location>
        <begin position="447"/>
        <end position="489"/>
    </location>
</feature>
<gene>
    <name evidence="8" type="primary">Pkp1_0</name>
    <name evidence="8" type="ORF">N1851_009948</name>
</gene>
<dbReference type="GO" id="GO:0005886">
    <property type="term" value="C:plasma membrane"/>
    <property type="evidence" value="ECO:0007669"/>
    <property type="project" value="TreeGrafter"/>
</dbReference>
<dbReference type="Gene3D" id="1.25.10.10">
    <property type="entry name" value="Leucine-rich Repeat Variant"/>
    <property type="match status" value="1"/>
</dbReference>
<keyword evidence="3" id="KW-0677">Repeat</keyword>
<comment type="caution">
    <text evidence="8">The sequence shown here is derived from an EMBL/GenBank/DDBJ whole genome shotgun (WGS) entry which is preliminary data.</text>
</comment>
<evidence type="ECO:0000256" key="2">
    <source>
        <dbReference type="ARBA" id="ARBA00005462"/>
    </source>
</evidence>
<dbReference type="PROSITE" id="PS50176">
    <property type="entry name" value="ARM_REPEAT"/>
    <property type="match status" value="2"/>
</dbReference>
<name>A0AA47MZB5_MERPO</name>
<dbReference type="Pfam" id="PF00514">
    <property type="entry name" value="Arm"/>
    <property type="match status" value="2"/>
</dbReference>
<dbReference type="EMBL" id="JAOPHQ010001785">
    <property type="protein sequence ID" value="KAK0149324.1"/>
    <property type="molecule type" value="Genomic_DNA"/>
</dbReference>
<feature type="compositionally biased region" description="Low complexity" evidence="7">
    <location>
        <begin position="100"/>
        <end position="110"/>
    </location>
</feature>
<dbReference type="GO" id="GO:0005634">
    <property type="term" value="C:nucleus"/>
    <property type="evidence" value="ECO:0007669"/>
    <property type="project" value="TreeGrafter"/>
</dbReference>
<evidence type="ECO:0000256" key="7">
    <source>
        <dbReference type="SAM" id="MobiDB-lite"/>
    </source>
</evidence>
<proteinExistence type="inferred from homology"/>
<reference evidence="8" key="1">
    <citation type="journal article" date="2023" name="Front. Mar. Sci.">
        <title>A new Merluccius polli reference genome to investigate the effects of global change in West African waters.</title>
        <authorList>
            <person name="Mateo J.L."/>
            <person name="Blanco-Fernandez C."/>
            <person name="Garcia-Vazquez E."/>
            <person name="Machado-Schiaffino G."/>
        </authorList>
    </citation>
    <scope>NUCLEOTIDE SEQUENCE</scope>
    <source>
        <strain evidence="8">C29</strain>
        <tissue evidence="8">Fin</tissue>
    </source>
</reference>
<dbReference type="GO" id="GO:0005737">
    <property type="term" value="C:cytoplasm"/>
    <property type="evidence" value="ECO:0007669"/>
    <property type="project" value="TreeGrafter"/>
</dbReference>
<dbReference type="InterPro" id="IPR000225">
    <property type="entry name" value="Armadillo"/>
</dbReference>
<keyword evidence="5" id="KW-0965">Cell junction</keyword>
<keyword evidence="4" id="KW-0130">Cell adhesion</keyword>
<feature type="repeat" description="ARM" evidence="6">
    <location>
        <begin position="489"/>
        <end position="532"/>
    </location>
</feature>
<feature type="compositionally biased region" description="Gly residues" evidence="7">
    <location>
        <begin position="89"/>
        <end position="99"/>
    </location>
</feature>
<protein>
    <submittedName>
        <fullName evidence="8">Plakophilin-1</fullName>
    </submittedName>
</protein>
<dbReference type="SMART" id="SM00185">
    <property type="entry name" value="ARM"/>
    <property type="match status" value="5"/>
</dbReference>
<feature type="compositionally biased region" description="Gly residues" evidence="7">
    <location>
        <begin position="56"/>
        <end position="66"/>
    </location>
</feature>
<evidence type="ECO:0000256" key="5">
    <source>
        <dbReference type="ARBA" id="ARBA00022949"/>
    </source>
</evidence>
<evidence type="ECO:0000256" key="6">
    <source>
        <dbReference type="PROSITE-ProRule" id="PRU00259"/>
    </source>
</evidence>
<dbReference type="Proteomes" id="UP001174136">
    <property type="component" value="Unassembled WGS sequence"/>
</dbReference>
<feature type="region of interest" description="Disordered" evidence="7">
    <location>
        <begin position="22"/>
        <end position="203"/>
    </location>
</feature>
<dbReference type="InterPro" id="IPR011989">
    <property type="entry name" value="ARM-like"/>
</dbReference>
<dbReference type="SUPFAM" id="SSF48371">
    <property type="entry name" value="ARM repeat"/>
    <property type="match status" value="1"/>
</dbReference>
<dbReference type="InterPro" id="IPR028435">
    <property type="entry name" value="Plakophilin/d_Catenin"/>
</dbReference>
<evidence type="ECO:0000256" key="4">
    <source>
        <dbReference type="ARBA" id="ARBA00022889"/>
    </source>
</evidence>
<evidence type="ECO:0000256" key="3">
    <source>
        <dbReference type="ARBA" id="ARBA00022737"/>
    </source>
</evidence>
<sequence>MELAQLHNAAKYFWVAVSGRRDTPSAQWPTTPFRFAWGAGGRDQDQGRAAPWAGQGRAGPGPGQGGTRTRTRAGRDQDQGRAAPWAGQGRAGPGPGQGGTRTRVGQPHGQGRAGRDQDQGRAGPGPGLGGTRTRAGRDQDQDRSFIPIGNVDDTSLAVPSVNQYHESGKQRVLEQVKTIKRTKSKTSTSTRNGHGHVSPTSPDSVFIEPFKSLPISINGSGSIGNGLSKVIGSEKNVNRQTVRTAKGFGQMTTVQTNQQYGQGYGTTAGTLRGIYTSRSEPDLERRFTRSKQRLMSNRSSGFLLESNTTGGGHRHQPQPQPLCPPQILPIQPLRTKSLPQPKVHHPSCMNGSRFKKYGQYKSVSGHSVVDSGTKLKSVSGHSVVDIGTKTKVDSGSSGSGVFMDLTMKQAVDCLCSTDPQLQHCGASFIQHSTYVDDKAKQEVFQLKGIPRLVALLHSQNPQVCETASAALRNLSFKDDKNKEAVHQFGGLEEIVSLLKESDSVETHKQLTGLLWNLSSVDSMRHELVVTSLPALMEKVILPYTTGPDRMSNNNNMDPEVFYHATGCLRNFSSGNQRIRQSMRNCRGLVDSLVSYVGDSVEAERPDDKVLLIKESQVKERGSAIWLRRPPTLFQRISALGKVSQAPVGDTGPIGCFSPQSSKVLEAERHFDYPVVEEQHPTGAGWLIHSKTLQSYLSLLRSSQRDDTLEACCGAMQNLTSQPGIVSNVISQIVVNKLNGLSEIAPLLRSPKINLQRNTVALVANLSKNPQLYSPTARKILPEVFGIVAADTEGGTESDDTLSMACQTAHLLTMKEPSISKPLLTYNVIVSLSKLSQNNNFPKSSKAAALLLYNLWADKGMQNFLKKVRQEAFLRYVGKCSPLTSLVNRLELQSATISCQEPLQHRPGNLDAGV</sequence>
<evidence type="ECO:0000256" key="1">
    <source>
        <dbReference type="ARBA" id="ARBA00004282"/>
    </source>
</evidence>